<dbReference type="InterPro" id="IPR043136">
    <property type="entry name" value="B30.2/SPRY_sf"/>
</dbReference>
<evidence type="ECO:0000313" key="2">
    <source>
        <dbReference type="EMBL" id="AAM28395.1"/>
    </source>
</evidence>
<keyword evidence="3" id="KW-1185">Reference proteome</keyword>
<organism evidence="2 3">
    <name type="scientific">Vibrio phage VpV262</name>
    <dbReference type="NCBI Taxonomy" id="2907796"/>
    <lineage>
        <taxon>Viruses</taxon>
        <taxon>Duplodnaviria</taxon>
        <taxon>Heunggongvirae</taxon>
        <taxon>Uroviricota</taxon>
        <taxon>Caudoviricetes</taxon>
        <taxon>Zobellviridae</taxon>
        <taxon>Vipivirus</taxon>
        <taxon>Vipivirus canadense</taxon>
    </lineage>
</organism>
<protein>
    <recommendedName>
        <fullName evidence="1">B30.2/SPRY domain-containing protein</fullName>
    </recommendedName>
</protein>
<dbReference type="Gene3D" id="2.60.120.920">
    <property type="match status" value="1"/>
</dbReference>
<evidence type="ECO:0000259" key="1">
    <source>
        <dbReference type="PROSITE" id="PS50188"/>
    </source>
</evidence>
<evidence type="ECO:0000313" key="3">
    <source>
        <dbReference type="Proteomes" id="UP000001794"/>
    </source>
</evidence>
<dbReference type="EMBL" id="AY095314">
    <property type="protein sequence ID" value="AAM28395.1"/>
    <property type="molecule type" value="Genomic_DNA"/>
</dbReference>
<feature type="domain" description="B30.2/SPRY" evidence="1">
    <location>
        <begin position="18"/>
        <end position="221"/>
    </location>
</feature>
<accession>Q8LT40</accession>
<dbReference type="KEGG" id="vg:956078"/>
<dbReference type="PROSITE" id="PS50188">
    <property type="entry name" value="B302_SPRY"/>
    <property type="match status" value="1"/>
</dbReference>
<sequence length="224" mass="24106">MKDLIRTGLVEEMIRPMVGPLIGGMGGGGPVTTPQTPMNFNHNEGAFAILIDGGDGNDYVDDSGDPIIERNELEPTVYGSLSGNNRTSIGSGKYYYEFLIVAEPASGRIGLGLSALDNRSSTTDIRHDFWNGWYSDGVKINNPNYSSNGSQTTWAGTFGVGDRVGIGLDQSLDDIILYVNGVEMDRIELTNTGTNNFMTPYLLGDGGKLDHSAQAYLPSGFSEY</sequence>
<dbReference type="Proteomes" id="UP000001794">
    <property type="component" value="Segment"/>
</dbReference>
<dbReference type="InterPro" id="IPR013320">
    <property type="entry name" value="ConA-like_dom_sf"/>
</dbReference>
<dbReference type="GeneID" id="956078"/>
<dbReference type="InterPro" id="IPR001870">
    <property type="entry name" value="B30.2/SPRY"/>
</dbReference>
<name>Q8LT40_9CAUD</name>
<reference evidence="2 3" key="1">
    <citation type="journal article" date="2003" name="Virology">
        <title>The complete sequence of marine bacteriophage VpV262 infecting vibrio parahaemolyticus indicates that an ancestral component of a T7 viral supergroup is widespread in the marine environment.</title>
        <authorList>
            <person name="Hardies S.C."/>
            <person name="Comeau A.M."/>
            <person name="Serwer P."/>
            <person name="Suttle C.A."/>
        </authorList>
    </citation>
    <scope>NUCLEOTIDE SEQUENCE</scope>
</reference>
<proteinExistence type="predicted"/>
<dbReference type="SUPFAM" id="SSF49899">
    <property type="entry name" value="Concanavalin A-like lectins/glucanases"/>
    <property type="match status" value="1"/>
</dbReference>
<dbReference type="RefSeq" id="NP_640325.1">
    <property type="nucleotide sequence ID" value="NC_003907.2"/>
</dbReference>